<comment type="catalytic activity">
    <reaction evidence="11">
        <text>(6S)-5-methyl-5,6,7,8-tetrahydrofolate + NAD(+) = (6R)-5,10-methylene-5,6,7,8-tetrahydrofolate + NADH + H(+)</text>
        <dbReference type="Rhea" id="RHEA:19821"/>
        <dbReference type="ChEBI" id="CHEBI:15378"/>
        <dbReference type="ChEBI" id="CHEBI:15636"/>
        <dbReference type="ChEBI" id="CHEBI:18608"/>
        <dbReference type="ChEBI" id="CHEBI:57540"/>
        <dbReference type="ChEBI" id="CHEBI:57945"/>
        <dbReference type="EC" id="1.5.1.54"/>
    </reaction>
    <physiologicalReaction direction="right-to-left" evidence="11">
        <dbReference type="Rhea" id="RHEA:19823"/>
    </physiologicalReaction>
</comment>
<evidence type="ECO:0000256" key="1">
    <source>
        <dbReference type="ARBA" id="ARBA00001974"/>
    </source>
</evidence>
<accession>A0A143YIB0</accession>
<keyword evidence="7 12" id="KW-0560">Oxidoreductase</keyword>
<comment type="pathway">
    <text evidence="10">Amino-acid biosynthesis; L-methionine biosynthesis via de novo pathway.</text>
</comment>
<name>A0A143YIB0_9LACT</name>
<dbReference type="PANTHER" id="PTHR45754">
    <property type="entry name" value="METHYLENETETRAHYDROFOLATE REDUCTASE"/>
    <property type="match status" value="1"/>
</dbReference>
<evidence type="ECO:0000256" key="12">
    <source>
        <dbReference type="RuleBase" id="RU003862"/>
    </source>
</evidence>
<reference evidence="13 14" key="1">
    <citation type="submission" date="2016-02" db="EMBL/GenBank/DDBJ databases">
        <authorList>
            <person name="Wen L."/>
            <person name="He K."/>
            <person name="Yang H."/>
        </authorList>
    </citation>
    <scope>NUCLEOTIDE SEQUENCE [LARGE SCALE GENOMIC DNA]</scope>
    <source>
        <strain evidence="13">Trichococcus palustris</strain>
    </source>
</reference>
<dbReference type="InterPro" id="IPR029041">
    <property type="entry name" value="FAD-linked_oxidoreductase-like"/>
</dbReference>
<dbReference type="GO" id="GO:0005829">
    <property type="term" value="C:cytosol"/>
    <property type="evidence" value="ECO:0007669"/>
    <property type="project" value="InterPro"/>
</dbReference>
<protein>
    <recommendedName>
        <fullName evidence="12">Methylenetetrahydrofolate reductase</fullName>
        <ecNumber evidence="12">1.5.1.54</ecNumber>
    </recommendedName>
</protein>
<proteinExistence type="inferred from homology"/>
<dbReference type="CDD" id="cd00537">
    <property type="entry name" value="MTHFR"/>
    <property type="match status" value="1"/>
</dbReference>
<dbReference type="AlphaFoldDB" id="A0A143YIB0"/>
<organism evidence="13 14">
    <name type="scientific">Trichococcus palustris</name>
    <dbReference type="NCBI Taxonomy" id="140314"/>
    <lineage>
        <taxon>Bacteria</taxon>
        <taxon>Bacillati</taxon>
        <taxon>Bacillota</taxon>
        <taxon>Bacilli</taxon>
        <taxon>Lactobacillales</taxon>
        <taxon>Carnobacteriaceae</taxon>
        <taxon>Trichococcus</taxon>
    </lineage>
</organism>
<evidence type="ECO:0000313" key="13">
    <source>
        <dbReference type="EMBL" id="CZQ89630.1"/>
    </source>
</evidence>
<dbReference type="RefSeq" id="WP_087032440.1">
    <property type="nucleotide sequence ID" value="NZ_FJNE01000003.1"/>
</dbReference>
<dbReference type="STRING" id="140314.SAMN04488076_1122"/>
<comment type="pathway">
    <text evidence="2 12">One-carbon metabolism; tetrahydrofolate interconversion.</text>
</comment>
<dbReference type="OrthoDB" id="9812555at2"/>
<evidence type="ECO:0000256" key="2">
    <source>
        <dbReference type="ARBA" id="ARBA00004777"/>
    </source>
</evidence>
<dbReference type="GO" id="GO:0035999">
    <property type="term" value="P:tetrahydrofolate interconversion"/>
    <property type="evidence" value="ECO:0007669"/>
    <property type="project" value="UniProtKB-UniPathway"/>
</dbReference>
<keyword evidence="9" id="KW-0486">Methionine biosynthesis</keyword>
<dbReference type="GO" id="GO:0106312">
    <property type="term" value="F:methylenetetrahydrofolate reductase (NADH) activity"/>
    <property type="evidence" value="ECO:0007669"/>
    <property type="project" value="UniProtKB-EC"/>
</dbReference>
<dbReference type="Gene3D" id="3.20.20.220">
    <property type="match status" value="1"/>
</dbReference>
<dbReference type="SUPFAM" id="SSF51730">
    <property type="entry name" value="FAD-linked oxidoreductase"/>
    <property type="match status" value="1"/>
</dbReference>
<keyword evidence="5 12" id="KW-0285">Flavoprotein</keyword>
<evidence type="ECO:0000256" key="5">
    <source>
        <dbReference type="ARBA" id="ARBA00022630"/>
    </source>
</evidence>
<evidence type="ECO:0000256" key="10">
    <source>
        <dbReference type="ARBA" id="ARBA00034478"/>
    </source>
</evidence>
<keyword evidence="14" id="KW-1185">Reference proteome</keyword>
<keyword evidence="8" id="KW-0520">NAD</keyword>
<dbReference type="Pfam" id="PF02219">
    <property type="entry name" value="MTHFR"/>
    <property type="match status" value="1"/>
</dbReference>
<keyword evidence="6 12" id="KW-0274">FAD</keyword>
<evidence type="ECO:0000313" key="14">
    <source>
        <dbReference type="Proteomes" id="UP000242754"/>
    </source>
</evidence>
<comment type="cofactor">
    <cofactor evidence="1 12">
        <name>FAD</name>
        <dbReference type="ChEBI" id="CHEBI:57692"/>
    </cofactor>
</comment>
<dbReference type="UniPathway" id="UPA00193"/>
<dbReference type="EMBL" id="FJNE01000003">
    <property type="protein sequence ID" value="CZQ89630.1"/>
    <property type="molecule type" value="Genomic_DNA"/>
</dbReference>
<dbReference type="GO" id="GO:0009086">
    <property type="term" value="P:methionine biosynthetic process"/>
    <property type="evidence" value="ECO:0007669"/>
    <property type="project" value="UniProtKB-KW"/>
</dbReference>
<evidence type="ECO:0000256" key="8">
    <source>
        <dbReference type="ARBA" id="ARBA00023027"/>
    </source>
</evidence>
<evidence type="ECO:0000256" key="9">
    <source>
        <dbReference type="ARBA" id="ARBA00023167"/>
    </source>
</evidence>
<evidence type="ECO:0000256" key="11">
    <source>
        <dbReference type="ARBA" id="ARBA00048628"/>
    </source>
</evidence>
<dbReference type="InterPro" id="IPR003171">
    <property type="entry name" value="Mehydrof_redctse-like"/>
</dbReference>
<dbReference type="EC" id="1.5.1.54" evidence="12"/>
<dbReference type="InterPro" id="IPR004620">
    <property type="entry name" value="MTHF_reductase_bac"/>
</dbReference>
<gene>
    <name evidence="13" type="ORF">Tpal_1158</name>
</gene>
<dbReference type="PANTHER" id="PTHR45754:SF3">
    <property type="entry name" value="METHYLENETETRAHYDROFOLATE REDUCTASE (NADPH)"/>
    <property type="match status" value="1"/>
</dbReference>
<evidence type="ECO:0000256" key="7">
    <source>
        <dbReference type="ARBA" id="ARBA00023002"/>
    </source>
</evidence>
<evidence type="ECO:0000256" key="4">
    <source>
        <dbReference type="ARBA" id="ARBA00022605"/>
    </source>
</evidence>
<sequence>MKIESKFQKKKPVLSFEIYPPKRDKAIQNIDETLAILSELDPDFISVTFGAGGSHTNNQTVALAKRIKQQYGIDPLVHLTCLNYSKFEMCEMLEELKDADIDSILALRGDTNPAVEAKKDFRYASDLVKFIKQYGDFSISGACYPECHTESKNKVQDISYLKGKVDSGVQHLISQLFFDNNVFYTFQEHIQIAGMHVPVEAGIMPVINKAQIDKMVTLCGASLPEKFSRIMQKYENNKEALFDAGMAYAINQIVDLLAHDVDGIHIYTMNNPIVAKRICDGIKNLI</sequence>
<comment type="similarity">
    <text evidence="3 12">Belongs to the methylenetetrahydrofolate reductase family.</text>
</comment>
<keyword evidence="4" id="KW-0028">Amino-acid biosynthesis</keyword>
<evidence type="ECO:0000256" key="3">
    <source>
        <dbReference type="ARBA" id="ARBA00006743"/>
    </source>
</evidence>
<dbReference type="NCBIfam" id="TIGR00676">
    <property type="entry name" value="fadh2"/>
    <property type="match status" value="1"/>
</dbReference>
<dbReference type="GO" id="GO:0071949">
    <property type="term" value="F:FAD binding"/>
    <property type="evidence" value="ECO:0007669"/>
    <property type="project" value="TreeGrafter"/>
</dbReference>
<evidence type="ECO:0000256" key="6">
    <source>
        <dbReference type="ARBA" id="ARBA00022827"/>
    </source>
</evidence>
<dbReference type="Proteomes" id="UP000242754">
    <property type="component" value="Unassembled WGS sequence"/>
</dbReference>